<dbReference type="SFLD" id="SFLDG00358">
    <property type="entry name" value="Main_(cytGST)"/>
    <property type="match status" value="1"/>
</dbReference>
<dbReference type="PROSITE" id="PS50405">
    <property type="entry name" value="GST_CTER"/>
    <property type="match status" value="1"/>
</dbReference>
<dbReference type="AlphaFoldDB" id="A0A2U8PW07"/>
<dbReference type="Gene3D" id="3.40.30.10">
    <property type="entry name" value="Glutaredoxin"/>
    <property type="match status" value="1"/>
</dbReference>
<dbReference type="InterPro" id="IPR004046">
    <property type="entry name" value="GST_C"/>
</dbReference>
<sequence length="238" mass="26768">MINLYTWPTPNGHKVQIMLEEIGLPYTVHPIDITRGAQFDPDYLALNPNNKVPTIVDGDGPDGAPITVFETGAILIYLAEKTGRFMPSDARARCEVMQWLMWQMGGLGPMLGQAQHFHRYATEKVPYAIERYTNEGRRLLTVMEQRLDGRDYLAGEYSIADIACFAWVRIHKMANQSLDDLPQVSRWYAAIRARPAVERGIKLLLDQWVDVTKSEQARTNLFGGPQYASGAARSPGTN</sequence>
<evidence type="ECO:0000313" key="3">
    <source>
        <dbReference type="EMBL" id="AWM01983.1"/>
    </source>
</evidence>
<dbReference type="SUPFAM" id="SSF47616">
    <property type="entry name" value="GST C-terminal domain-like"/>
    <property type="match status" value="1"/>
</dbReference>
<dbReference type="InterPro" id="IPR036282">
    <property type="entry name" value="Glutathione-S-Trfase_C_sf"/>
</dbReference>
<dbReference type="CDD" id="cd03048">
    <property type="entry name" value="GST_N_Ure2p_like"/>
    <property type="match status" value="1"/>
</dbReference>
<dbReference type="EMBL" id="CP029426">
    <property type="protein sequence ID" value="AWM01983.1"/>
    <property type="molecule type" value="Genomic_DNA"/>
</dbReference>
<dbReference type="InterPro" id="IPR004045">
    <property type="entry name" value="Glutathione_S-Trfase_N"/>
</dbReference>
<evidence type="ECO:0000313" key="4">
    <source>
        <dbReference type="Proteomes" id="UP000215884"/>
    </source>
</evidence>
<dbReference type="OrthoDB" id="9803562at2"/>
<evidence type="ECO:0000259" key="1">
    <source>
        <dbReference type="PROSITE" id="PS50404"/>
    </source>
</evidence>
<dbReference type="Pfam" id="PF13409">
    <property type="entry name" value="GST_N_2"/>
    <property type="match status" value="1"/>
</dbReference>
<keyword evidence="4" id="KW-1185">Reference proteome</keyword>
<feature type="domain" description="GST N-terminal" evidence="1">
    <location>
        <begin position="1"/>
        <end position="86"/>
    </location>
</feature>
<dbReference type="KEGG" id="brq:CIT40_19380"/>
<reference evidence="3 4" key="2">
    <citation type="journal article" date="2019" name="Int. J. Syst. Evol. Microbiol.">
        <title>Description and complete genome sequence of Bradyrhizobium amphicarpaeae sp. nov., harbouring photosystem and nitrogen-fixation genes.</title>
        <authorList>
            <person name="Bromfield E.S.P."/>
            <person name="Cloutier S."/>
            <person name="Nguyen H.D.T."/>
        </authorList>
    </citation>
    <scope>NUCLEOTIDE SEQUENCE [LARGE SCALE GENOMIC DNA]</scope>
    <source>
        <strain evidence="3 4">39S1MB</strain>
    </source>
</reference>
<reference evidence="3 4" key="1">
    <citation type="journal article" date="2017" name="Syst. Appl. Microbiol.">
        <title>Soybeans inoculated with root zone soils of Canadian native legumes harbour diverse and novel Bradyrhizobium spp. that possess agricultural potential.</title>
        <authorList>
            <person name="Bromfield E.S.P."/>
            <person name="Cloutier S."/>
            <person name="Tambong J.T."/>
            <person name="Tran Thi T.V."/>
        </authorList>
    </citation>
    <scope>NUCLEOTIDE SEQUENCE [LARGE SCALE GENOMIC DNA]</scope>
    <source>
        <strain evidence="3 4">39S1MB</strain>
    </source>
</reference>
<organism evidence="3 4">
    <name type="scientific">Bradyrhizobium amphicarpaeae</name>
    <dbReference type="NCBI Taxonomy" id="1404768"/>
    <lineage>
        <taxon>Bacteria</taxon>
        <taxon>Pseudomonadati</taxon>
        <taxon>Pseudomonadota</taxon>
        <taxon>Alphaproteobacteria</taxon>
        <taxon>Hyphomicrobiales</taxon>
        <taxon>Nitrobacteraceae</taxon>
        <taxon>Bradyrhizobium</taxon>
    </lineage>
</organism>
<dbReference type="PANTHER" id="PTHR44051">
    <property type="entry name" value="GLUTATHIONE S-TRANSFERASE-RELATED"/>
    <property type="match status" value="1"/>
</dbReference>
<dbReference type="PANTHER" id="PTHR44051:SF8">
    <property type="entry name" value="GLUTATHIONE S-TRANSFERASE GSTA"/>
    <property type="match status" value="1"/>
</dbReference>
<protein>
    <submittedName>
        <fullName evidence="3">Thiol:disulfide oxidoreductase</fullName>
    </submittedName>
</protein>
<name>A0A2U8PW07_9BRAD</name>
<dbReference type="SFLD" id="SFLDS00019">
    <property type="entry name" value="Glutathione_Transferase_(cytos"/>
    <property type="match status" value="1"/>
</dbReference>
<dbReference type="CDD" id="cd10291">
    <property type="entry name" value="GST_C_YfcG_like"/>
    <property type="match status" value="1"/>
</dbReference>
<feature type="domain" description="GST C-terminal" evidence="2">
    <location>
        <begin position="89"/>
        <end position="221"/>
    </location>
</feature>
<dbReference type="InterPro" id="IPR036249">
    <property type="entry name" value="Thioredoxin-like_sf"/>
</dbReference>
<accession>A0A2U8PW07</accession>
<proteinExistence type="predicted"/>
<dbReference type="Proteomes" id="UP000215884">
    <property type="component" value="Chromosome"/>
</dbReference>
<dbReference type="InterPro" id="IPR040079">
    <property type="entry name" value="Glutathione_S-Trfase"/>
</dbReference>
<dbReference type="Gene3D" id="1.20.1050.10">
    <property type="match status" value="1"/>
</dbReference>
<gene>
    <name evidence="3" type="ORF">CIT40_19380</name>
</gene>
<dbReference type="InterPro" id="IPR010987">
    <property type="entry name" value="Glutathione-S-Trfase_C-like"/>
</dbReference>
<dbReference type="SFLD" id="SFLDG01151">
    <property type="entry name" value="Main.2:_Nu-like"/>
    <property type="match status" value="1"/>
</dbReference>
<dbReference type="PROSITE" id="PS50404">
    <property type="entry name" value="GST_NTER"/>
    <property type="match status" value="1"/>
</dbReference>
<dbReference type="SUPFAM" id="SSF52833">
    <property type="entry name" value="Thioredoxin-like"/>
    <property type="match status" value="1"/>
</dbReference>
<evidence type="ECO:0000259" key="2">
    <source>
        <dbReference type="PROSITE" id="PS50405"/>
    </source>
</evidence>
<dbReference type="Pfam" id="PF00043">
    <property type="entry name" value="GST_C"/>
    <property type="match status" value="1"/>
</dbReference>